<evidence type="ECO:0000256" key="3">
    <source>
        <dbReference type="ARBA" id="ARBA00022741"/>
    </source>
</evidence>
<dbReference type="Gene3D" id="3.20.200.10">
    <property type="entry name" value="MHCK/EF2 kinase"/>
    <property type="match status" value="1"/>
</dbReference>
<dbReference type="AlphaFoldDB" id="A0A2T7NJL6"/>
<dbReference type="GO" id="GO:0004674">
    <property type="term" value="F:protein serine/threonine kinase activity"/>
    <property type="evidence" value="ECO:0007669"/>
    <property type="project" value="UniProtKB-KW"/>
</dbReference>
<dbReference type="InterPro" id="IPR011009">
    <property type="entry name" value="Kinase-like_dom_sf"/>
</dbReference>
<evidence type="ECO:0000313" key="8">
    <source>
        <dbReference type="EMBL" id="PVD21357.1"/>
    </source>
</evidence>
<evidence type="ECO:0000256" key="1">
    <source>
        <dbReference type="ARBA" id="ARBA00022527"/>
    </source>
</evidence>
<keyword evidence="1" id="KW-0723">Serine/threonine-protein kinase</keyword>
<evidence type="ECO:0000256" key="6">
    <source>
        <dbReference type="SAM" id="MobiDB-lite"/>
    </source>
</evidence>
<feature type="region of interest" description="Disordered" evidence="6">
    <location>
        <begin position="1"/>
        <end position="20"/>
    </location>
</feature>
<keyword evidence="9" id="KW-1185">Reference proteome</keyword>
<dbReference type="PROSITE" id="PS51158">
    <property type="entry name" value="ALPHA_KINASE"/>
    <property type="match status" value="1"/>
</dbReference>
<keyword evidence="3" id="KW-0547">Nucleotide-binding</keyword>
<dbReference type="PANTHER" id="PTHR45992:SF11">
    <property type="entry name" value="ALPHA-TYPE PROTEIN KINASE DOMAIN-CONTAINING PROTEIN"/>
    <property type="match status" value="1"/>
</dbReference>
<evidence type="ECO:0000259" key="7">
    <source>
        <dbReference type="PROSITE" id="PS51158"/>
    </source>
</evidence>
<dbReference type="GO" id="GO:0005524">
    <property type="term" value="F:ATP binding"/>
    <property type="evidence" value="ECO:0007669"/>
    <property type="project" value="UniProtKB-KW"/>
</dbReference>
<evidence type="ECO:0000256" key="4">
    <source>
        <dbReference type="ARBA" id="ARBA00022777"/>
    </source>
</evidence>
<accession>A0A2T7NJL6</accession>
<dbReference type="EMBL" id="PZQS01000012">
    <property type="protein sequence ID" value="PVD21357.1"/>
    <property type="molecule type" value="Genomic_DNA"/>
</dbReference>
<dbReference type="Pfam" id="PF02816">
    <property type="entry name" value="Alpha_kinase"/>
    <property type="match status" value="1"/>
</dbReference>
<gene>
    <name evidence="8" type="ORF">C0Q70_19530</name>
</gene>
<name>A0A2T7NJL6_POMCA</name>
<keyword evidence="2" id="KW-0808">Transferase</keyword>
<dbReference type="Proteomes" id="UP000245119">
    <property type="component" value="Linkage Group LG12"/>
</dbReference>
<comment type="caution">
    <text evidence="8">The sequence shown here is derived from an EMBL/GenBank/DDBJ whole genome shotgun (WGS) entry which is preliminary data.</text>
</comment>
<dbReference type="InterPro" id="IPR004166">
    <property type="entry name" value="a-kinase_dom"/>
</dbReference>
<dbReference type="PANTHER" id="PTHR45992">
    <property type="entry name" value="EUKARYOTIC ELONGATION FACTOR 2 KINASE-RELATED"/>
    <property type="match status" value="1"/>
</dbReference>
<evidence type="ECO:0000256" key="2">
    <source>
        <dbReference type="ARBA" id="ARBA00022679"/>
    </source>
</evidence>
<sequence>MGNLSYSHTSRLKDSPQGKPYMETCSFQASSLHRDESWDIHRGKLMPDCTDLLVKIPSTLDLRTECACAEEVTKHQLARNVLHHFRAGKNKIKVPGCYYAEVKKIGRGSERIFNKTDNRVRRSDFVVIQDVPAKAAVDQELLPADGTPQGDHPLLEAFAHASYHYSHGEYLLAGMKGAVTDQRSDYRSYTLTAFTYHSRTARFGPEDLGEEGIKCFFSHHQCTDLCRGLRPYTADHNPQLWASRYSSRDSRPTFVGRPPSYEEAMGRVEIFPMV</sequence>
<reference evidence="8 9" key="1">
    <citation type="submission" date="2018-04" db="EMBL/GenBank/DDBJ databases">
        <title>The genome of golden apple snail Pomacea canaliculata provides insight into stress tolerance and invasive adaptation.</title>
        <authorList>
            <person name="Liu C."/>
            <person name="Liu B."/>
            <person name="Ren Y."/>
            <person name="Zhang Y."/>
            <person name="Wang H."/>
            <person name="Li S."/>
            <person name="Jiang F."/>
            <person name="Yin L."/>
            <person name="Zhang G."/>
            <person name="Qian W."/>
            <person name="Fan W."/>
        </authorList>
    </citation>
    <scope>NUCLEOTIDE SEQUENCE [LARGE SCALE GENOMIC DNA]</scope>
    <source>
        <strain evidence="8">SZHN2017</strain>
        <tissue evidence="8">Muscle</tissue>
    </source>
</reference>
<organism evidence="8 9">
    <name type="scientific">Pomacea canaliculata</name>
    <name type="common">Golden apple snail</name>
    <dbReference type="NCBI Taxonomy" id="400727"/>
    <lineage>
        <taxon>Eukaryota</taxon>
        <taxon>Metazoa</taxon>
        <taxon>Spiralia</taxon>
        <taxon>Lophotrochozoa</taxon>
        <taxon>Mollusca</taxon>
        <taxon>Gastropoda</taxon>
        <taxon>Caenogastropoda</taxon>
        <taxon>Architaenioglossa</taxon>
        <taxon>Ampullarioidea</taxon>
        <taxon>Ampullariidae</taxon>
        <taxon>Pomacea</taxon>
    </lineage>
</organism>
<feature type="domain" description="Alpha-type protein kinase" evidence="7">
    <location>
        <begin position="1"/>
        <end position="234"/>
    </location>
</feature>
<evidence type="ECO:0000256" key="5">
    <source>
        <dbReference type="ARBA" id="ARBA00022840"/>
    </source>
</evidence>
<keyword evidence="5" id="KW-0067">ATP-binding</keyword>
<evidence type="ECO:0000313" key="9">
    <source>
        <dbReference type="Proteomes" id="UP000245119"/>
    </source>
</evidence>
<dbReference type="SUPFAM" id="SSF56112">
    <property type="entry name" value="Protein kinase-like (PK-like)"/>
    <property type="match status" value="1"/>
</dbReference>
<keyword evidence="4" id="KW-0418">Kinase</keyword>
<dbReference type="InterPro" id="IPR051852">
    <property type="entry name" value="Alpha-type_PK"/>
</dbReference>
<proteinExistence type="predicted"/>
<dbReference type="OrthoDB" id="301415at2759"/>
<dbReference type="OMA" id="LERCVPT"/>
<protein>
    <recommendedName>
        <fullName evidence="7">Alpha-type protein kinase domain-containing protein</fullName>
    </recommendedName>
</protein>